<dbReference type="Proteomes" id="UP000246894">
    <property type="component" value="Chromosome"/>
</dbReference>
<evidence type="ECO:0000256" key="3">
    <source>
        <dbReference type="ARBA" id="ARBA00022989"/>
    </source>
</evidence>
<evidence type="ECO:0000259" key="6">
    <source>
        <dbReference type="Pfam" id="PF12698"/>
    </source>
</evidence>
<dbReference type="GO" id="GO:0016020">
    <property type="term" value="C:membrane"/>
    <property type="evidence" value="ECO:0007669"/>
    <property type="project" value="UniProtKB-SubCell"/>
</dbReference>
<name>A0A2Z3S2R7_9MICO</name>
<dbReference type="Gene3D" id="3.40.1710.10">
    <property type="entry name" value="abc type-2 transporter like domain"/>
    <property type="match status" value="1"/>
</dbReference>
<proteinExistence type="predicted"/>
<dbReference type="GO" id="GO:0140359">
    <property type="term" value="F:ABC-type transporter activity"/>
    <property type="evidence" value="ECO:0007669"/>
    <property type="project" value="InterPro"/>
</dbReference>
<keyword evidence="2 5" id="KW-0812">Transmembrane</keyword>
<protein>
    <submittedName>
        <fullName evidence="7">ABC-2 family transporter protein</fullName>
    </submittedName>
</protein>
<dbReference type="AlphaFoldDB" id="A0A2Z3S2R7"/>
<dbReference type="OrthoDB" id="9811483at2"/>
<feature type="transmembrane region" description="Helical" evidence="5">
    <location>
        <begin position="434"/>
        <end position="455"/>
    </location>
</feature>
<feature type="transmembrane region" description="Helical" evidence="5">
    <location>
        <begin position="467"/>
        <end position="487"/>
    </location>
</feature>
<evidence type="ECO:0000256" key="5">
    <source>
        <dbReference type="SAM" id="Phobius"/>
    </source>
</evidence>
<dbReference type="EMBL" id="CP023994">
    <property type="protein sequence ID" value="AWR21623.1"/>
    <property type="molecule type" value="Genomic_DNA"/>
</dbReference>
<dbReference type="Pfam" id="PF12698">
    <property type="entry name" value="ABC2_membrane_3"/>
    <property type="match status" value="1"/>
</dbReference>
<dbReference type="InterPro" id="IPR013525">
    <property type="entry name" value="ABC2_TM"/>
</dbReference>
<gene>
    <name evidence="7" type="ORF">AURMO_01025</name>
</gene>
<dbReference type="PANTHER" id="PTHR43077">
    <property type="entry name" value="TRANSPORT PERMEASE YVFS-RELATED"/>
    <property type="match status" value="1"/>
</dbReference>
<feature type="transmembrane region" description="Helical" evidence="5">
    <location>
        <begin position="515"/>
        <end position="537"/>
    </location>
</feature>
<dbReference type="RefSeq" id="WP_110233648.1">
    <property type="nucleotide sequence ID" value="NZ_CP023994.1"/>
</dbReference>
<evidence type="ECO:0000256" key="2">
    <source>
        <dbReference type="ARBA" id="ARBA00022692"/>
    </source>
</evidence>
<sequence length="555" mass="56041">MASLITRLSKNSAKTEGKPRILTLAALIFVPLVVVGTLMWGLWNPTDRLDNVTAAIVNDDEPVTINGQLTPLGRLLTAGLVDGADGASNYNWEITDAAEAKKGLESGKYVAAVTIPKNFSKVATSSFSDASNPQQAIIDVTSSDKTRLVDDAITTAITSTAVNMLNQQLSASYIENVLIGFSTLSESLGKAASGAHDLSSGLGTLADGATQLSTGASQFSNGMWTLQSQASSIPGNAQSLADGLAGLSATCTQVVVAPAQAQFCGGLAQLSGGTAGLATGLGGLSDGITKLAAGSTDIATGVEGIASGTTAIASGSTELANGLDTAVENIPVYTEAETKKLSEVVTAPVGLKDAGNLSFGANSTPLYVVLSLWIGALAIFVGLRTLPQRLLESTRSSLSLATRSFVIPAVVGIAQGVAVATVIAVANGYDLGEWASVAGIAALIGIAFTATNQALNAVLGGFGRMVSLAVGILILVTGVISTVPALLDTLLGFTPANDAVTALQAVINSGNVSGFASAVTALVLWSLGGVLVTALAISRKRHVSITTLSKETQPV</sequence>
<feature type="transmembrane region" description="Helical" evidence="5">
    <location>
        <begin position="21"/>
        <end position="43"/>
    </location>
</feature>
<dbReference type="InterPro" id="IPR051328">
    <property type="entry name" value="T7SS_ABC-Transporter"/>
</dbReference>
<reference evidence="7 8" key="1">
    <citation type="submission" date="2017-10" db="EMBL/GenBank/DDBJ databases">
        <title>Genome of an Actinobacterium that displays light-enhanced growth.</title>
        <authorList>
            <person name="Maresca J.A."/>
            <person name="Hempel P."/>
            <person name="Shevchenko O."/>
            <person name="Miller K.J."/>
            <person name="Hahn M.W."/>
        </authorList>
    </citation>
    <scope>NUCLEOTIDE SEQUENCE [LARGE SCALE GENOMIC DNA]</scope>
    <source>
        <strain evidence="7 8">MWH-Mo1</strain>
    </source>
</reference>
<dbReference type="InterPro" id="IPR023908">
    <property type="entry name" value="xxxLxxG_rpt"/>
</dbReference>
<dbReference type="InterPro" id="IPR017500">
    <property type="entry name" value="Phage_infect_YhgE_N"/>
</dbReference>
<evidence type="ECO:0000256" key="4">
    <source>
        <dbReference type="ARBA" id="ARBA00023136"/>
    </source>
</evidence>
<feature type="transmembrane region" description="Helical" evidence="5">
    <location>
        <begin position="366"/>
        <end position="384"/>
    </location>
</feature>
<accession>A0A2Z3S2R7</accession>
<keyword evidence="3 5" id="KW-1133">Transmembrane helix</keyword>
<comment type="subcellular location">
    <subcellularLocation>
        <location evidence="1">Membrane</location>
        <topology evidence="1">Multi-pass membrane protein</topology>
    </subcellularLocation>
</comment>
<keyword evidence="8" id="KW-1185">Reference proteome</keyword>
<feature type="domain" description="ABC-2 type transporter transmembrane" evidence="6">
    <location>
        <begin position="24"/>
        <end position="172"/>
    </location>
</feature>
<evidence type="ECO:0000313" key="8">
    <source>
        <dbReference type="Proteomes" id="UP000246894"/>
    </source>
</evidence>
<dbReference type="PANTHER" id="PTHR43077:SF5">
    <property type="entry name" value="PHAGE INFECTION PROTEIN"/>
    <property type="match status" value="1"/>
</dbReference>
<organism evidence="7 8">
    <name type="scientific">Aurantimicrobium photophilum</name>
    <dbReference type="NCBI Taxonomy" id="1987356"/>
    <lineage>
        <taxon>Bacteria</taxon>
        <taxon>Bacillati</taxon>
        <taxon>Actinomycetota</taxon>
        <taxon>Actinomycetes</taxon>
        <taxon>Micrococcales</taxon>
        <taxon>Microbacteriaceae</taxon>
        <taxon>Aurantimicrobium</taxon>
    </lineage>
</organism>
<evidence type="ECO:0000256" key="1">
    <source>
        <dbReference type="ARBA" id="ARBA00004141"/>
    </source>
</evidence>
<feature type="transmembrane region" description="Helical" evidence="5">
    <location>
        <begin position="405"/>
        <end position="428"/>
    </location>
</feature>
<dbReference type="NCBIfam" id="TIGR03061">
    <property type="entry name" value="pip_yhgE_Nterm"/>
    <property type="match status" value="1"/>
</dbReference>
<dbReference type="KEGG" id="aum:AURMO_01025"/>
<keyword evidence="4 5" id="KW-0472">Membrane</keyword>
<evidence type="ECO:0000313" key="7">
    <source>
        <dbReference type="EMBL" id="AWR21623.1"/>
    </source>
</evidence>
<dbReference type="NCBIfam" id="TIGR03057">
    <property type="entry name" value="xxxLxxG_by_4"/>
    <property type="match status" value="2"/>
</dbReference>